<dbReference type="OrthoDB" id="7631985at2"/>
<dbReference type="PROSITE" id="PS51257">
    <property type="entry name" value="PROKAR_LIPOPROTEIN"/>
    <property type="match status" value="1"/>
</dbReference>
<keyword evidence="1" id="KW-0472">Membrane</keyword>
<dbReference type="Proteomes" id="UP000025171">
    <property type="component" value="Unassembled WGS sequence"/>
</dbReference>
<gene>
    <name evidence="2" type="ORF">HJO_09074</name>
</gene>
<evidence type="ECO:0008006" key="4">
    <source>
        <dbReference type="Google" id="ProtNLM"/>
    </source>
</evidence>
<dbReference type="EMBL" id="ARYK01000004">
    <property type="protein sequence ID" value="KCZ92175.1"/>
    <property type="molecule type" value="Genomic_DNA"/>
</dbReference>
<dbReference type="PATRIC" id="fig|1280950.3.peg.1818"/>
<evidence type="ECO:0000313" key="2">
    <source>
        <dbReference type="EMBL" id="KCZ92175.1"/>
    </source>
</evidence>
<accession>A0A059FNB8</accession>
<reference evidence="2 3" key="1">
    <citation type="journal article" date="2014" name="Antonie Van Leeuwenhoek">
        <title>Hyphomonas beringensis sp. nov. and Hyphomonas chukchiensis sp. nov., isolated from surface seawater of the Bering Sea and Chukchi Sea.</title>
        <authorList>
            <person name="Li C."/>
            <person name="Lai Q."/>
            <person name="Li G."/>
            <person name="Dong C."/>
            <person name="Wang J."/>
            <person name="Liao Y."/>
            <person name="Shao Z."/>
        </authorList>
    </citation>
    <scope>NUCLEOTIDE SEQUENCE [LARGE SCALE GENOMIC DNA]</scope>
    <source>
        <strain evidence="2 3">MHS-2</strain>
    </source>
</reference>
<comment type="caution">
    <text evidence="2">The sequence shown here is derived from an EMBL/GenBank/DDBJ whole genome shotgun (WGS) entry which is preliminary data.</text>
</comment>
<keyword evidence="3" id="KW-1185">Reference proteome</keyword>
<keyword evidence="1" id="KW-1133">Transmembrane helix</keyword>
<proteinExistence type="predicted"/>
<feature type="transmembrane region" description="Helical" evidence="1">
    <location>
        <begin position="90"/>
        <end position="110"/>
    </location>
</feature>
<name>A0A059FNB8_9PROT</name>
<dbReference type="AlphaFoldDB" id="A0A059FNB8"/>
<dbReference type="RefSeq" id="WP_035616371.1">
    <property type="nucleotide sequence ID" value="NZ_ARYK01000004.1"/>
</dbReference>
<feature type="transmembrane region" description="Helical" evidence="1">
    <location>
        <begin position="21"/>
        <end position="44"/>
    </location>
</feature>
<dbReference type="eggNOG" id="ENOG502ZTY2">
    <property type="taxonomic scope" value="Bacteria"/>
</dbReference>
<protein>
    <recommendedName>
        <fullName evidence="4">Mercury ion transport protein</fullName>
    </recommendedName>
</protein>
<evidence type="ECO:0000313" key="3">
    <source>
        <dbReference type="Proteomes" id="UP000025171"/>
    </source>
</evidence>
<feature type="transmembrane region" description="Helical" evidence="1">
    <location>
        <begin position="64"/>
        <end position="81"/>
    </location>
</feature>
<sequence length="121" mass="13192">MTSETKPAGPPNPKTRWLARGGVFASLLSLIGASCCVLPIVLVNIGVSTALVSRLAVLARYQSWFQWGAVALLVAATIITFRRGRPQPRTLVWLGIGIVLVTAAHMLPLYEGEMLRWLNPR</sequence>
<organism evidence="2 3">
    <name type="scientific">Hyphomonas johnsonii MHS-2</name>
    <dbReference type="NCBI Taxonomy" id="1280950"/>
    <lineage>
        <taxon>Bacteria</taxon>
        <taxon>Pseudomonadati</taxon>
        <taxon>Pseudomonadota</taxon>
        <taxon>Alphaproteobacteria</taxon>
        <taxon>Hyphomonadales</taxon>
        <taxon>Hyphomonadaceae</taxon>
        <taxon>Hyphomonas</taxon>
    </lineage>
</organism>
<evidence type="ECO:0000256" key="1">
    <source>
        <dbReference type="SAM" id="Phobius"/>
    </source>
</evidence>
<keyword evidence="1" id="KW-0812">Transmembrane</keyword>